<feature type="compositionally biased region" description="Basic residues" evidence="6">
    <location>
        <begin position="29"/>
        <end position="40"/>
    </location>
</feature>
<evidence type="ECO:0000256" key="3">
    <source>
        <dbReference type="ARBA" id="ARBA00022741"/>
    </source>
</evidence>
<dbReference type="SUPFAM" id="SSF56112">
    <property type="entry name" value="Protein kinase-like (PK-like)"/>
    <property type="match status" value="1"/>
</dbReference>
<dbReference type="GO" id="GO:0005886">
    <property type="term" value="C:plasma membrane"/>
    <property type="evidence" value="ECO:0007669"/>
    <property type="project" value="TreeGrafter"/>
</dbReference>
<proteinExistence type="predicted"/>
<keyword evidence="7" id="KW-1133">Transmembrane helix</keyword>
<feature type="transmembrane region" description="Helical" evidence="7">
    <location>
        <begin position="62"/>
        <end position="84"/>
    </location>
</feature>
<keyword evidence="2" id="KW-0808">Transferase</keyword>
<evidence type="ECO:0000256" key="1">
    <source>
        <dbReference type="ARBA" id="ARBA00022527"/>
    </source>
</evidence>
<reference evidence="8" key="1">
    <citation type="submission" date="2020-08" db="EMBL/GenBank/DDBJ databases">
        <title>Plant Genome Project.</title>
        <authorList>
            <person name="Zhang R.-G."/>
        </authorList>
    </citation>
    <scope>NUCLEOTIDE SEQUENCE</scope>
    <source>
        <strain evidence="8">WSP0</strain>
        <tissue evidence="8">Leaf</tissue>
    </source>
</reference>
<feature type="region of interest" description="Disordered" evidence="6">
    <location>
        <begin position="1"/>
        <end position="55"/>
    </location>
</feature>
<dbReference type="GO" id="GO:0004674">
    <property type="term" value="F:protein serine/threonine kinase activity"/>
    <property type="evidence" value="ECO:0007669"/>
    <property type="project" value="UniProtKB-KW"/>
</dbReference>
<evidence type="ECO:0000313" key="9">
    <source>
        <dbReference type="Proteomes" id="UP000823749"/>
    </source>
</evidence>
<keyword evidence="5" id="KW-0067">ATP-binding</keyword>
<dbReference type="EMBL" id="JACTNZ010000007">
    <property type="protein sequence ID" value="KAG5541646.1"/>
    <property type="molecule type" value="Genomic_DNA"/>
</dbReference>
<evidence type="ECO:0000256" key="5">
    <source>
        <dbReference type="ARBA" id="ARBA00022840"/>
    </source>
</evidence>
<dbReference type="AlphaFoldDB" id="A0AAV6JKC1"/>
<dbReference type="GO" id="GO:0005524">
    <property type="term" value="F:ATP binding"/>
    <property type="evidence" value="ECO:0007669"/>
    <property type="project" value="UniProtKB-KW"/>
</dbReference>
<protein>
    <recommendedName>
        <fullName evidence="10">Protein kinase domain-containing protein</fullName>
    </recommendedName>
</protein>
<dbReference type="Gene3D" id="3.30.200.20">
    <property type="entry name" value="Phosphorylase Kinase, domain 1"/>
    <property type="match status" value="1"/>
</dbReference>
<dbReference type="Proteomes" id="UP000823749">
    <property type="component" value="Chromosome 7"/>
</dbReference>
<gene>
    <name evidence="8" type="ORF">RHGRI_021474</name>
</gene>
<evidence type="ECO:0008006" key="10">
    <source>
        <dbReference type="Google" id="ProtNLM"/>
    </source>
</evidence>
<accession>A0AAV6JKC1</accession>
<keyword evidence="3" id="KW-0547">Nucleotide-binding</keyword>
<organism evidence="8 9">
    <name type="scientific">Rhododendron griersonianum</name>
    <dbReference type="NCBI Taxonomy" id="479676"/>
    <lineage>
        <taxon>Eukaryota</taxon>
        <taxon>Viridiplantae</taxon>
        <taxon>Streptophyta</taxon>
        <taxon>Embryophyta</taxon>
        <taxon>Tracheophyta</taxon>
        <taxon>Spermatophyta</taxon>
        <taxon>Magnoliopsida</taxon>
        <taxon>eudicotyledons</taxon>
        <taxon>Gunneridae</taxon>
        <taxon>Pentapetalae</taxon>
        <taxon>asterids</taxon>
        <taxon>Ericales</taxon>
        <taxon>Ericaceae</taxon>
        <taxon>Ericoideae</taxon>
        <taxon>Rhodoreae</taxon>
        <taxon>Rhododendron</taxon>
    </lineage>
</organism>
<evidence type="ECO:0000256" key="2">
    <source>
        <dbReference type="ARBA" id="ARBA00022679"/>
    </source>
</evidence>
<keyword evidence="7" id="KW-0472">Membrane</keyword>
<evidence type="ECO:0000313" key="8">
    <source>
        <dbReference type="EMBL" id="KAG5541646.1"/>
    </source>
</evidence>
<dbReference type="PANTHER" id="PTHR27002:SF1073">
    <property type="entry name" value="CYSTEINE-RICH RECEPTOR-LIKE PROTEIN KINASE 29"/>
    <property type="match status" value="1"/>
</dbReference>
<name>A0AAV6JKC1_9ERIC</name>
<evidence type="ECO:0000256" key="4">
    <source>
        <dbReference type="ARBA" id="ARBA00022777"/>
    </source>
</evidence>
<sequence length="177" mass="19745">MIFDKPNSNAPASLVANKAKSPVKEKNVKHARTKPPKVKKQCPVVKSTTTKRGKDDNSTQTVIIIVVSTIGSVIGFIVCVCIFLRKRKQKKNPKQKVEVFEAEDQIGIMGSLQYDFETISIATDNFSDGNKLGQGGFGAVYQAWDLWRGGNALDIVDPFLRDQESFSAPQVLQWFYY</sequence>
<keyword evidence="7" id="KW-0812">Transmembrane</keyword>
<evidence type="ECO:0000256" key="7">
    <source>
        <dbReference type="SAM" id="Phobius"/>
    </source>
</evidence>
<keyword evidence="9" id="KW-1185">Reference proteome</keyword>
<comment type="caution">
    <text evidence="8">The sequence shown here is derived from an EMBL/GenBank/DDBJ whole genome shotgun (WGS) entry which is preliminary data.</text>
</comment>
<feature type="compositionally biased region" description="Polar residues" evidence="6">
    <location>
        <begin position="1"/>
        <end position="11"/>
    </location>
</feature>
<dbReference type="InterPro" id="IPR011009">
    <property type="entry name" value="Kinase-like_dom_sf"/>
</dbReference>
<dbReference type="PANTHER" id="PTHR27002">
    <property type="entry name" value="RECEPTOR-LIKE SERINE/THREONINE-PROTEIN KINASE SD1-8"/>
    <property type="match status" value="1"/>
</dbReference>
<evidence type="ECO:0000256" key="6">
    <source>
        <dbReference type="SAM" id="MobiDB-lite"/>
    </source>
</evidence>
<keyword evidence="1" id="KW-0723">Serine/threonine-protein kinase</keyword>
<keyword evidence="4" id="KW-0418">Kinase</keyword>